<accession>A0A2H9TJM9</accession>
<dbReference type="EMBL" id="MTSL01000150">
    <property type="protein sequence ID" value="PJF17948.1"/>
    <property type="molecule type" value="Genomic_DNA"/>
</dbReference>
<proteinExistence type="predicted"/>
<evidence type="ECO:0000313" key="2">
    <source>
        <dbReference type="Proteomes" id="UP000240830"/>
    </source>
</evidence>
<gene>
    <name evidence="1" type="ORF">PSACC_02198</name>
</gene>
<name>A0A2H9TJM9_9FUNG</name>
<dbReference type="Proteomes" id="UP000240830">
    <property type="component" value="Unassembled WGS sequence"/>
</dbReference>
<evidence type="ECO:0000313" key="1">
    <source>
        <dbReference type="EMBL" id="PJF17948.1"/>
    </source>
</evidence>
<sequence>MSPRSLRGSFSVISSDSEMEWFDPDVLSNNGTGVLSSATSGCSCSGGKMVAYYEERLVQLQSEIDSLKARIMILESPLSHPIVSIAALFKEIFTVGTMFQLECTLSLLSLIAH</sequence>
<reference evidence="1 2" key="1">
    <citation type="submission" date="2016-10" db="EMBL/GenBank/DDBJ databases">
        <title>The genome of Paramicrosporidium saccamoebae is the missing link in understanding Cryptomycota and Microsporidia evolution.</title>
        <authorList>
            <person name="Quandt C.A."/>
            <person name="Beaudet D."/>
            <person name="Corsaro D."/>
            <person name="Michel R."/>
            <person name="Corradi N."/>
            <person name="James T."/>
        </authorList>
    </citation>
    <scope>NUCLEOTIDE SEQUENCE [LARGE SCALE GENOMIC DNA]</scope>
    <source>
        <strain evidence="1 2">KSL3</strain>
    </source>
</reference>
<comment type="caution">
    <text evidence="1">The sequence shown here is derived from an EMBL/GenBank/DDBJ whole genome shotgun (WGS) entry which is preliminary data.</text>
</comment>
<keyword evidence="2" id="KW-1185">Reference proteome</keyword>
<dbReference type="AlphaFoldDB" id="A0A2H9TJM9"/>
<organism evidence="1 2">
    <name type="scientific">Paramicrosporidium saccamoebae</name>
    <dbReference type="NCBI Taxonomy" id="1246581"/>
    <lineage>
        <taxon>Eukaryota</taxon>
        <taxon>Fungi</taxon>
        <taxon>Fungi incertae sedis</taxon>
        <taxon>Cryptomycota</taxon>
        <taxon>Cryptomycota incertae sedis</taxon>
        <taxon>Paramicrosporidium</taxon>
    </lineage>
</organism>
<protein>
    <submittedName>
        <fullName evidence="1">Uncharacterized protein</fullName>
    </submittedName>
</protein>